<reference evidence="3 4" key="1">
    <citation type="submission" date="2015-09" db="EMBL/GenBank/DDBJ databases">
        <authorList>
            <consortium name="Swine Surveillance"/>
        </authorList>
    </citation>
    <scope>NUCLEOTIDE SEQUENCE [LARGE SCALE GENOMIC DNA]</scope>
    <source>
        <strain evidence="3 4">CECT 7688</strain>
    </source>
</reference>
<feature type="transmembrane region" description="Helical" evidence="1">
    <location>
        <begin position="16"/>
        <end position="35"/>
    </location>
</feature>
<keyword evidence="1" id="KW-0472">Membrane</keyword>
<dbReference type="InterPro" id="IPR058058">
    <property type="entry name" value="CBU_0592-like"/>
</dbReference>
<evidence type="ECO:0000313" key="4">
    <source>
        <dbReference type="Proteomes" id="UP000054823"/>
    </source>
</evidence>
<dbReference type="NCBIfam" id="NF047864">
    <property type="entry name" value="CBU_0592_membra"/>
    <property type="match status" value="1"/>
</dbReference>
<keyword evidence="4" id="KW-1185">Reference proteome</keyword>
<dbReference type="OrthoDB" id="7273604at2"/>
<protein>
    <recommendedName>
        <fullName evidence="2">CBU-0592-like domain-containing protein</fullName>
    </recommendedName>
</protein>
<feature type="transmembrane region" description="Helical" evidence="1">
    <location>
        <begin position="69"/>
        <end position="89"/>
    </location>
</feature>
<evidence type="ECO:0000313" key="3">
    <source>
        <dbReference type="EMBL" id="CUH51966.1"/>
    </source>
</evidence>
<dbReference type="STRING" id="321267.SHM7688_01406"/>
<accession>A0A0P1ENW3</accession>
<gene>
    <name evidence="3" type="ORF">SHM7688_01406</name>
</gene>
<feature type="transmembrane region" description="Helical" evidence="1">
    <location>
        <begin position="47"/>
        <end position="63"/>
    </location>
</feature>
<evidence type="ECO:0000256" key="1">
    <source>
        <dbReference type="SAM" id="Phobius"/>
    </source>
</evidence>
<name>A0A0P1ENW3_9RHOB</name>
<dbReference type="Proteomes" id="UP000054823">
    <property type="component" value="Unassembled WGS sequence"/>
</dbReference>
<dbReference type="EMBL" id="CYPW01000009">
    <property type="protein sequence ID" value="CUH51966.1"/>
    <property type="molecule type" value="Genomic_DNA"/>
</dbReference>
<dbReference type="RefSeq" id="WP_058239200.1">
    <property type="nucleotide sequence ID" value="NZ_CYPW01000009.1"/>
</dbReference>
<keyword evidence="1" id="KW-1133">Transmembrane helix</keyword>
<organism evidence="3 4">
    <name type="scientific">Shimia marina</name>
    <dbReference type="NCBI Taxonomy" id="321267"/>
    <lineage>
        <taxon>Bacteria</taxon>
        <taxon>Pseudomonadati</taxon>
        <taxon>Pseudomonadota</taxon>
        <taxon>Alphaproteobacteria</taxon>
        <taxon>Rhodobacterales</taxon>
        <taxon>Roseobacteraceae</taxon>
    </lineage>
</organism>
<dbReference type="AlphaFoldDB" id="A0A0P1ENW3"/>
<dbReference type="Pfam" id="PF26604">
    <property type="entry name" value="CBU_0592"/>
    <property type="match status" value="1"/>
</dbReference>
<sequence length="114" mass="12658">MFEVITSTAQALPRPVSVGCGVLGFCLYLTNYTLITFRIISSQDIKFFVINIFGASLVLLSLFDSFNLGSFLIQVFWICMGVVAIVVRVKSRACLQRRDDRLPLPASLGVPQPR</sequence>
<feature type="domain" description="CBU-0592-like" evidence="2">
    <location>
        <begin position="20"/>
        <end position="92"/>
    </location>
</feature>
<proteinExistence type="predicted"/>
<keyword evidence="1" id="KW-0812">Transmembrane</keyword>
<evidence type="ECO:0000259" key="2">
    <source>
        <dbReference type="Pfam" id="PF26604"/>
    </source>
</evidence>